<evidence type="ECO:0000313" key="9">
    <source>
        <dbReference type="Proteomes" id="UP000182486"/>
    </source>
</evidence>
<feature type="transmembrane region" description="Helical" evidence="6">
    <location>
        <begin position="415"/>
        <end position="433"/>
    </location>
</feature>
<evidence type="ECO:0000256" key="3">
    <source>
        <dbReference type="ARBA" id="ARBA00022692"/>
    </source>
</evidence>
<dbReference type="PANTHER" id="PTHR30287:SF1">
    <property type="entry name" value="INNER MEMBRANE PROTEIN"/>
    <property type="match status" value="1"/>
</dbReference>
<feature type="transmembrane region" description="Helical" evidence="6">
    <location>
        <begin position="51"/>
        <end position="72"/>
    </location>
</feature>
<dbReference type="Proteomes" id="UP000182486">
    <property type="component" value="Unassembled WGS sequence"/>
</dbReference>
<feature type="transmembrane region" description="Helical" evidence="6">
    <location>
        <begin position="149"/>
        <end position="166"/>
    </location>
</feature>
<reference evidence="8 9" key="1">
    <citation type="submission" date="2016-09" db="EMBL/GenBank/DDBJ databases">
        <title>Couchioplanes caeruleus draft genome sequence.</title>
        <authorList>
            <person name="Sheehan J."/>
            <person name="Caffrey P."/>
        </authorList>
    </citation>
    <scope>NUCLEOTIDE SEQUENCE [LARGE SCALE GENOMIC DNA]</scope>
    <source>
        <strain evidence="8 9">DSM 43634</strain>
    </source>
</reference>
<protein>
    <recommendedName>
        <fullName evidence="7">ABC3 transporter permease C-terminal domain-containing protein</fullName>
    </recommendedName>
</protein>
<organism evidence="8 9">
    <name type="scientific">Couchioplanes caeruleus subsp. caeruleus</name>
    <dbReference type="NCBI Taxonomy" id="56427"/>
    <lineage>
        <taxon>Bacteria</taxon>
        <taxon>Bacillati</taxon>
        <taxon>Actinomycetota</taxon>
        <taxon>Actinomycetes</taxon>
        <taxon>Micromonosporales</taxon>
        <taxon>Micromonosporaceae</taxon>
        <taxon>Couchioplanes</taxon>
    </lineage>
</organism>
<feature type="transmembrane region" description="Helical" evidence="6">
    <location>
        <begin position="198"/>
        <end position="220"/>
    </location>
</feature>
<feature type="transmembrane region" description="Helical" evidence="6">
    <location>
        <begin position="107"/>
        <end position="129"/>
    </location>
</feature>
<evidence type="ECO:0000256" key="6">
    <source>
        <dbReference type="SAM" id="Phobius"/>
    </source>
</evidence>
<keyword evidence="4 6" id="KW-1133">Transmembrane helix</keyword>
<evidence type="ECO:0000313" key="8">
    <source>
        <dbReference type="EMBL" id="OJF14871.1"/>
    </source>
</evidence>
<proteinExistence type="predicted"/>
<evidence type="ECO:0000259" key="7">
    <source>
        <dbReference type="Pfam" id="PF02687"/>
    </source>
</evidence>
<evidence type="ECO:0000256" key="2">
    <source>
        <dbReference type="ARBA" id="ARBA00022475"/>
    </source>
</evidence>
<feature type="transmembrane region" description="Helical" evidence="6">
    <location>
        <begin position="379"/>
        <end position="403"/>
    </location>
</feature>
<evidence type="ECO:0000256" key="4">
    <source>
        <dbReference type="ARBA" id="ARBA00022989"/>
    </source>
</evidence>
<feature type="domain" description="ABC3 transporter permease C-terminal" evidence="7">
    <location>
        <begin position="64"/>
        <end position="174"/>
    </location>
</feature>
<feature type="transmembrane region" description="Helical" evidence="6">
    <location>
        <begin position="280"/>
        <end position="306"/>
    </location>
</feature>
<evidence type="ECO:0000256" key="5">
    <source>
        <dbReference type="ARBA" id="ARBA00023136"/>
    </source>
</evidence>
<feature type="transmembrane region" description="Helical" evidence="6">
    <location>
        <begin position="326"/>
        <end position="352"/>
    </location>
</feature>
<dbReference type="Pfam" id="PF02687">
    <property type="entry name" value="FtsX"/>
    <property type="match status" value="2"/>
</dbReference>
<accession>A0A1K0FPV2</accession>
<gene>
    <name evidence="8" type="ORF">BG844_07565</name>
</gene>
<dbReference type="InterPro" id="IPR003838">
    <property type="entry name" value="ABC3_permease_C"/>
</dbReference>
<keyword evidence="2" id="KW-1003">Cell membrane</keyword>
<dbReference type="EMBL" id="MEIA01000078">
    <property type="protein sequence ID" value="OJF14871.1"/>
    <property type="molecule type" value="Genomic_DNA"/>
</dbReference>
<dbReference type="RefSeq" id="WP_071804118.1">
    <property type="nucleotide sequence ID" value="NZ_MEIA01000078.1"/>
</dbReference>
<sequence length="451" mass="45642">MTGLALASLRHRATASTATFLAILLGTALMGSFASLFAAAAGPVSEPDREALITMGSVVGGWGSLIVLFAVISTVGITATQREVEIGVLRTIGATPRQARRLIRAETLVVALVASGAGALLAALGGRALLAALRSGGLVADSVRVDGELVTHALTAVIVVTLSLLASEIAGRRAARGPATVAPRESVPGGRRPRWWRAVAGVILVGYGLALGVITVTVTADAADPYDAMGTSGPASIVVGLGLAALAPWLLRLLAPLGRPLLLLAGPAGRLAADNARRRASLLSGVLAPVIVLTSAAMGTLTLVGIDGRTLPASGFDPAVADQINLLNNVVVAMIVLFAAVVVVNSFAAVLAHRTAELRRLWLIGATPREIRSSVVAEAALVAGVGVVLGTLAALATTVPFGIARHEGLIPNGQLWLPPLVAVGAVILTLLAARLGLRWSGPVATPAPSSR</sequence>
<name>A0A1K0FPV2_9ACTN</name>
<feature type="domain" description="ABC3 transporter permease C-terminal" evidence="7">
    <location>
        <begin position="330"/>
        <end position="437"/>
    </location>
</feature>
<keyword evidence="3 6" id="KW-0812">Transmembrane</keyword>
<comment type="caution">
    <text evidence="8">The sequence shown here is derived from an EMBL/GenBank/DDBJ whole genome shotgun (WGS) entry which is preliminary data.</text>
</comment>
<comment type="subcellular location">
    <subcellularLocation>
        <location evidence="1">Cell membrane</location>
        <topology evidence="1">Multi-pass membrane protein</topology>
    </subcellularLocation>
</comment>
<dbReference type="PANTHER" id="PTHR30287">
    <property type="entry name" value="MEMBRANE COMPONENT OF PREDICTED ABC SUPERFAMILY METABOLITE UPTAKE TRANSPORTER"/>
    <property type="match status" value="1"/>
</dbReference>
<keyword evidence="9" id="KW-1185">Reference proteome</keyword>
<dbReference type="GO" id="GO:0005886">
    <property type="term" value="C:plasma membrane"/>
    <property type="evidence" value="ECO:0007669"/>
    <property type="project" value="UniProtKB-SubCell"/>
</dbReference>
<dbReference type="InterPro" id="IPR038766">
    <property type="entry name" value="Membrane_comp_ABC_pdt"/>
</dbReference>
<dbReference type="AlphaFoldDB" id="A0A1K0FPV2"/>
<keyword evidence="5 6" id="KW-0472">Membrane</keyword>
<feature type="transmembrane region" description="Helical" evidence="6">
    <location>
        <begin position="232"/>
        <end position="251"/>
    </location>
</feature>
<evidence type="ECO:0000256" key="1">
    <source>
        <dbReference type="ARBA" id="ARBA00004651"/>
    </source>
</evidence>